<gene>
    <name evidence="1" type="ORF">C2H86_19805</name>
</gene>
<accession>A0A6I6Y2E7</accession>
<dbReference type="AlphaFoldDB" id="A0A6I6Y2E7"/>
<evidence type="ECO:0000313" key="2">
    <source>
        <dbReference type="Proteomes" id="UP000464480"/>
    </source>
</evidence>
<proteinExistence type="predicted"/>
<protein>
    <recommendedName>
        <fullName evidence="3">DUF945 family protein</fullName>
    </recommendedName>
</protein>
<reference evidence="1 2" key="1">
    <citation type="submission" date="2020-02" db="EMBL/GenBank/DDBJ databases">
        <title>Pseudomonas Putida W5 Complete Genome Assembly.</title>
        <authorList>
            <person name="Yuan Z.-C."/>
            <person name="Shaw G.A."/>
            <person name="Cusano A.D."/>
            <person name="Caddey B.J."/>
            <person name="Weselowski B.J."/>
        </authorList>
    </citation>
    <scope>NUCLEOTIDE SEQUENCE [LARGE SCALE GENOMIC DNA]</scope>
    <source>
        <strain evidence="1 2">W5</strain>
    </source>
</reference>
<sequence length="404" mass="43346">MTIQMNKKQLLIGGVAAAVLVLGGGYAMLSSSGKKAAMAYYEDFKERYFLEDVLSEGDISYSAFSGNLTVADPEIRMAAAQTNGAEQFMRSLSGMLESARGGSPEEGLAGWAKYQLDATASRYTAGVYLKADALKLAHEGDSKDGKIHIQLIGMQMGNPYLSRKGAELVLVSDVNDEIQPRAELTANGRATQSDFAWGANLAVRQPVTGAFLVSSTGAYGTTVDLDFTLQRSSDGEGSMEFVVTHRNDGSKVGEIVRKTDFQSLPELDDVELQLKNALSGLIVGAYSSFTGQAVLAEAVSGFARKAKVEHYSVSYSGFKPLKEAYSAFQEGAPKAKFAAFCDEVGLSTWSSDFGAKGKNHSDSECAIGQKLVEDGTFEEAYKFKEGKSLFAALFVSKAYELETD</sequence>
<evidence type="ECO:0008006" key="3">
    <source>
        <dbReference type="Google" id="ProtNLM"/>
    </source>
</evidence>
<organism evidence="1 2">
    <name type="scientific">Pseudomonas putida</name>
    <name type="common">Arthrobacter siderocapsulatus</name>
    <dbReference type="NCBI Taxonomy" id="303"/>
    <lineage>
        <taxon>Bacteria</taxon>
        <taxon>Pseudomonadati</taxon>
        <taxon>Pseudomonadota</taxon>
        <taxon>Gammaproteobacteria</taxon>
        <taxon>Pseudomonadales</taxon>
        <taxon>Pseudomonadaceae</taxon>
        <taxon>Pseudomonas</taxon>
    </lineage>
</organism>
<dbReference type="RefSeq" id="WP_159411705.1">
    <property type="nucleotide sequence ID" value="NZ_CP026115.2"/>
</dbReference>
<evidence type="ECO:0000313" key="1">
    <source>
        <dbReference type="EMBL" id="QHG66513.1"/>
    </source>
</evidence>
<dbReference type="Proteomes" id="UP000464480">
    <property type="component" value="Chromosome"/>
</dbReference>
<dbReference type="EMBL" id="CP026115">
    <property type="protein sequence ID" value="QHG66513.1"/>
    <property type="molecule type" value="Genomic_DNA"/>
</dbReference>
<name>A0A6I6Y2E7_PSEPU</name>